<proteinExistence type="predicted"/>
<dbReference type="GO" id="GO:0005634">
    <property type="term" value="C:nucleus"/>
    <property type="evidence" value="ECO:0007669"/>
    <property type="project" value="UniProtKB-SubCell"/>
</dbReference>
<evidence type="ECO:0000313" key="9">
    <source>
        <dbReference type="EMBL" id="KAK9412676.1"/>
    </source>
</evidence>
<name>A0AAW1CFU3_CROAD</name>
<dbReference type="PROSITE" id="PS50039">
    <property type="entry name" value="FORK_HEAD_3"/>
    <property type="match status" value="1"/>
</dbReference>
<dbReference type="SUPFAM" id="SSF46785">
    <property type="entry name" value="Winged helix' DNA-binding domain"/>
    <property type="match status" value="1"/>
</dbReference>
<evidence type="ECO:0000256" key="5">
    <source>
        <dbReference type="ARBA" id="ARBA00023242"/>
    </source>
</evidence>
<organism evidence="9 10">
    <name type="scientific">Crotalus adamanteus</name>
    <name type="common">Eastern diamondback rattlesnake</name>
    <dbReference type="NCBI Taxonomy" id="8729"/>
    <lineage>
        <taxon>Eukaryota</taxon>
        <taxon>Metazoa</taxon>
        <taxon>Chordata</taxon>
        <taxon>Craniata</taxon>
        <taxon>Vertebrata</taxon>
        <taxon>Euteleostomi</taxon>
        <taxon>Lepidosauria</taxon>
        <taxon>Squamata</taxon>
        <taxon>Bifurcata</taxon>
        <taxon>Unidentata</taxon>
        <taxon>Episquamata</taxon>
        <taxon>Toxicofera</taxon>
        <taxon>Serpentes</taxon>
        <taxon>Colubroidea</taxon>
        <taxon>Viperidae</taxon>
        <taxon>Crotalinae</taxon>
        <taxon>Crotalus</taxon>
    </lineage>
</organism>
<dbReference type="SMART" id="SM00339">
    <property type="entry name" value="FH"/>
    <property type="match status" value="1"/>
</dbReference>
<comment type="caution">
    <text evidence="9">The sequence shown here is derived from an EMBL/GenBank/DDBJ whole genome shotgun (WGS) entry which is preliminary data.</text>
</comment>
<feature type="DNA-binding region" description="Fork-head" evidence="6">
    <location>
        <begin position="322"/>
        <end position="372"/>
    </location>
</feature>
<dbReference type="AlphaFoldDB" id="A0AAW1CFU3"/>
<evidence type="ECO:0000256" key="7">
    <source>
        <dbReference type="SAM" id="MobiDB-lite"/>
    </source>
</evidence>
<evidence type="ECO:0000256" key="3">
    <source>
        <dbReference type="ARBA" id="ARBA00023125"/>
    </source>
</evidence>
<gene>
    <name evidence="9" type="ORF">NXF25_003851</name>
</gene>
<feature type="compositionally biased region" description="Basic and acidic residues" evidence="7">
    <location>
        <begin position="97"/>
        <end position="107"/>
    </location>
</feature>
<comment type="subcellular location">
    <subcellularLocation>
        <location evidence="6">Nucleus</location>
    </subcellularLocation>
</comment>
<dbReference type="PANTHER" id="PTHR46721">
    <property type="entry name" value="FORKHEAD BOX PROTEIN N1"/>
    <property type="match status" value="1"/>
</dbReference>
<dbReference type="Pfam" id="PF00250">
    <property type="entry name" value="Forkhead"/>
    <property type="match status" value="1"/>
</dbReference>
<feature type="compositionally biased region" description="Polar residues" evidence="7">
    <location>
        <begin position="230"/>
        <end position="239"/>
    </location>
</feature>
<evidence type="ECO:0000259" key="8">
    <source>
        <dbReference type="PROSITE" id="PS50039"/>
    </source>
</evidence>
<dbReference type="InterPro" id="IPR036388">
    <property type="entry name" value="WH-like_DNA-bd_sf"/>
</dbReference>
<evidence type="ECO:0000256" key="1">
    <source>
        <dbReference type="ARBA" id="ARBA00022473"/>
    </source>
</evidence>
<sequence>MAGLELRASRLLLLPTTPPSLPVFSGPLSSLLPALGLSPAYADSWLSPAMVSLLQDQARIKFPSLDPLESNPRGNAMQACEETVSPAQQAHPGFHRQPRDGHGRADRSPPGSPPSSAASPPCPEQLFARFPAGQHLPRETAAYEVPPPAEPPRRSAYEDGGAAPCGRFPGGARRSPFHPYQRPGPAEPFPEARLALAGEAGQPFPAGAAQDGFDRFPAQLPHLGPDPAWSSGTPHSSLGQEPHLPPAQEAHARLKTAPLEEQPGPYCCQPHGPPGYCTSHPFHQYLASNALPLPFLSAPHHPYQRMGLPGPPQPPPPPLFPKPIYSYSILIFMALKNSKTGSLPVSEIYNFMTDHFPYFKCRGKHPNDTMNSSGLPCKGGGDATGCLAQLLRLSRSLFEAPSTCSSE</sequence>
<reference evidence="9 10" key="1">
    <citation type="journal article" date="2024" name="Proc. Natl. Acad. Sci. U.S.A.">
        <title>The genetic regulatory architecture and epigenomic basis for age-related changes in rattlesnake venom.</title>
        <authorList>
            <person name="Hogan M.P."/>
            <person name="Holding M.L."/>
            <person name="Nystrom G.S."/>
            <person name="Colston T.J."/>
            <person name="Bartlett D.A."/>
            <person name="Mason A.J."/>
            <person name="Ellsworth S.A."/>
            <person name="Rautsaw R.M."/>
            <person name="Lawrence K.C."/>
            <person name="Strickland J.L."/>
            <person name="He B."/>
            <person name="Fraser P."/>
            <person name="Margres M.J."/>
            <person name="Gilbert D.M."/>
            <person name="Gibbs H.L."/>
            <person name="Parkinson C.L."/>
            <person name="Rokyta D.R."/>
        </authorList>
    </citation>
    <scope>NUCLEOTIDE SEQUENCE [LARGE SCALE GENOMIC DNA]</scope>
    <source>
        <strain evidence="9">DRR0105</strain>
    </source>
</reference>
<evidence type="ECO:0000313" key="10">
    <source>
        <dbReference type="Proteomes" id="UP001474421"/>
    </source>
</evidence>
<dbReference type="GO" id="GO:0000981">
    <property type="term" value="F:DNA-binding transcription factor activity, RNA polymerase II-specific"/>
    <property type="evidence" value="ECO:0007669"/>
    <property type="project" value="TreeGrafter"/>
</dbReference>
<evidence type="ECO:0000256" key="2">
    <source>
        <dbReference type="ARBA" id="ARBA00023015"/>
    </source>
</evidence>
<evidence type="ECO:0000256" key="6">
    <source>
        <dbReference type="PROSITE-ProRule" id="PRU00089"/>
    </source>
</evidence>
<dbReference type="InterPro" id="IPR036390">
    <property type="entry name" value="WH_DNA-bd_sf"/>
</dbReference>
<dbReference type="InterPro" id="IPR049624">
    <property type="entry name" value="FOXN1_4"/>
</dbReference>
<keyword evidence="5 6" id="KW-0539">Nucleus</keyword>
<feature type="domain" description="Fork-head" evidence="8">
    <location>
        <begin position="322"/>
        <end position="372"/>
    </location>
</feature>
<keyword evidence="4" id="KW-0804">Transcription</keyword>
<dbReference type="Gene3D" id="1.10.10.10">
    <property type="entry name" value="Winged helix-like DNA-binding domain superfamily/Winged helix DNA-binding domain"/>
    <property type="match status" value="1"/>
</dbReference>
<keyword evidence="3 6" id="KW-0238">DNA-binding</keyword>
<feature type="region of interest" description="Disordered" evidence="7">
    <location>
        <begin position="64"/>
        <end position="125"/>
    </location>
</feature>
<feature type="region of interest" description="Disordered" evidence="7">
    <location>
        <begin position="202"/>
        <end position="244"/>
    </location>
</feature>
<keyword evidence="1" id="KW-0217">Developmental protein</keyword>
<dbReference type="EMBL" id="JAOTOJ010000001">
    <property type="protein sequence ID" value="KAK9412676.1"/>
    <property type="molecule type" value="Genomic_DNA"/>
</dbReference>
<dbReference type="PANTHER" id="PTHR46721:SF1">
    <property type="entry name" value="FORKHEAD BOX PROTEIN N1"/>
    <property type="match status" value="1"/>
</dbReference>
<protein>
    <submittedName>
        <fullName evidence="9">Forkhead box protein N1-like</fullName>
    </submittedName>
</protein>
<keyword evidence="10" id="KW-1185">Reference proteome</keyword>
<keyword evidence="2" id="KW-0805">Transcription regulation</keyword>
<dbReference type="InterPro" id="IPR001766">
    <property type="entry name" value="Fork_head_dom"/>
</dbReference>
<dbReference type="GO" id="GO:0000976">
    <property type="term" value="F:transcription cis-regulatory region binding"/>
    <property type="evidence" value="ECO:0007669"/>
    <property type="project" value="TreeGrafter"/>
</dbReference>
<accession>A0AAW1CFU3</accession>
<dbReference type="PRINTS" id="PR00053">
    <property type="entry name" value="FORKHEAD"/>
</dbReference>
<evidence type="ECO:0000256" key="4">
    <source>
        <dbReference type="ARBA" id="ARBA00023163"/>
    </source>
</evidence>
<dbReference type="Proteomes" id="UP001474421">
    <property type="component" value="Unassembled WGS sequence"/>
</dbReference>
<feature type="region of interest" description="Disordered" evidence="7">
    <location>
        <begin position="140"/>
        <end position="189"/>
    </location>
</feature>